<evidence type="ECO:0000313" key="1">
    <source>
        <dbReference type="EMBL" id="KAJ8424755.1"/>
    </source>
</evidence>
<evidence type="ECO:0000313" key="2">
    <source>
        <dbReference type="Proteomes" id="UP001153076"/>
    </source>
</evidence>
<sequence length="242" mass="27251">MLLLEVTEQVMKTMEVLSSARPLLTFDLLSLRGVSHPTSMPTLLDWDRCLPDHSGPIGPSGNSRPAGRLYDCIHTVHYPLSAYYLGIQEGLHELVDKGQIDHFLKRNPLSIRKDLNRAHEEPREEECSTKIVATIVEGYMEGFSHAMWKAQMRGTQQVMITWCGSLITIPTIIFDDREGHVFNSLHNDPMVIELKVANSLAHRILIDTGSLADIITLDYLKKLKYPGRNITPLVHPILSFSG</sequence>
<dbReference type="PANTHER" id="PTHR33240:SF17">
    <property type="entry name" value="EUKARYOTIC PEPTIDE CHAIN RELEASE FACTOR GTP-BINDING SUBUNIT-LIKE"/>
    <property type="match status" value="1"/>
</dbReference>
<comment type="caution">
    <text evidence="1">The sequence shown here is derived from an EMBL/GenBank/DDBJ whole genome shotgun (WGS) entry which is preliminary data.</text>
</comment>
<reference evidence="1" key="1">
    <citation type="submission" date="2022-04" db="EMBL/GenBank/DDBJ databases">
        <title>Carnegiea gigantea Genome sequencing and assembly v2.</title>
        <authorList>
            <person name="Copetti D."/>
            <person name="Sanderson M.J."/>
            <person name="Burquez A."/>
            <person name="Wojciechowski M.F."/>
        </authorList>
    </citation>
    <scope>NUCLEOTIDE SEQUENCE</scope>
    <source>
        <strain evidence="1">SGP5-SGP5p</strain>
        <tissue evidence="1">Aerial part</tissue>
    </source>
</reference>
<gene>
    <name evidence="1" type="ORF">Cgig2_003014</name>
</gene>
<name>A0A9Q1GTC2_9CARY</name>
<organism evidence="1 2">
    <name type="scientific">Carnegiea gigantea</name>
    <dbReference type="NCBI Taxonomy" id="171969"/>
    <lineage>
        <taxon>Eukaryota</taxon>
        <taxon>Viridiplantae</taxon>
        <taxon>Streptophyta</taxon>
        <taxon>Embryophyta</taxon>
        <taxon>Tracheophyta</taxon>
        <taxon>Spermatophyta</taxon>
        <taxon>Magnoliopsida</taxon>
        <taxon>eudicotyledons</taxon>
        <taxon>Gunneridae</taxon>
        <taxon>Pentapetalae</taxon>
        <taxon>Caryophyllales</taxon>
        <taxon>Cactineae</taxon>
        <taxon>Cactaceae</taxon>
        <taxon>Cactoideae</taxon>
        <taxon>Echinocereeae</taxon>
        <taxon>Carnegiea</taxon>
    </lineage>
</organism>
<proteinExistence type="predicted"/>
<dbReference type="AlphaFoldDB" id="A0A9Q1GTC2"/>
<dbReference type="PANTHER" id="PTHR33240">
    <property type="entry name" value="OS08G0508500 PROTEIN"/>
    <property type="match status" value="1"/>
</dbReference>
<dbReference type="EMBL" id="JAKOGI010001610">
    <property type="protein sequence ID" value="KAJ8424755.1"/>
    <property type="molecule type" value="Genomic_DNA"/>
</dbReference>
<accession>A0A9Q1GTC2</accession>
<keyword evidence="2" id="KW-1185">Reference proteome</keyword>
<dbReference type="Proteomes" id="UP001153076">
    <property type="component" value="Unassembled WGS sequence"/>
</dbReference>
<protein>
    <submittedName>
        <fullName evidence="1">Uncharacterized protein</fullName>
    </submittedName>
</protein>